<evidence type="ECO:0000313" key="3">
    <source>
        <dbReference type="Proteomes" id="UP000043316"/>
    </source>
</evidence>
<proteinExistence type="predicted"/>
<dbReference type="RefSeq" id="WP_053010129.1">
    <property type="nucleotide sequence ID" value="NZ_CWJI01000014.1"/>
</dbReference>
<accession>A0A0H5LZ61</accession>
<dbReference type="AlphaFoldDB" id="A0A0H5LZ61"/>
<organism evidence="2 3">
    <name type="scientific">Yersinia intermedia</name>
    <dbReference type="NCBI Taxonomy" id="631"/>
    <lineage>
        <taxon>Bacteria</taxon>
        <taxon>Pseudomonadati</taxon>
        <taxon>Pseudomonadota</taxon>
        <taxon>Gammaproteobacteria</taxon>
        <taxon>Enterobacterales</taxon>
        <taxon>Yersiniaceae</taxon>
        <taxon>Yersinia</taxon>
    </lineage>
</organism>
<evidence type="ECO:0000256" key="1">
    <source>
        <dbReference type="SAM" id="MobiDB-lite"/>
    </source>
</evidence>
<gene>
    <name evidence="2" type="ORF">ERS008476_03538</name>
</gene>
<dbReference type="Proteomes" id="UP000043316">
    <property type="component" value="Unassembled WGS sequence"/>
</dbReference>
<reference evidence="3" key="1">
    <citation type="submission" date="2015-03" db="EMBL/GenBank/DDBJ databases">
        <authorList>
            <consortium name="Pathogen Informatics"/>
        </authorList>
    </citation>
    <scope>NUCLEOTIDE SEQUENCE [LARGE SCALE GENOMIC DNA]</scope>
    <source>
        <strain evidence="3">R148</strain>
    </source>
</reference>
<name>A0A0H5LZ61_YERIN</name>
<feature type="compositionally biased region" description="Polar residues" evidence="1">
    <location>
        <begin position="254"/>
        <end position="266"/>
    </location>
</feature>
<feature type="region of interest" description="Disordered" evidence="1">
    <location>
        <begin position="243"/>
        <end position="266"/>
    </location>
</feature>
<evidence type="ECO:0000313" key="2">
    <source>
        <dbReference type="EMBL" id="CRY56494.1"/>
    </source>
</evidence>
<sequence length="266" mass="30712">MNKKVSSINLDETAIKSMPKFLIEQLDNKSVIWKKHASGMDKALYVNLIDPHGVMFCKPHVKRSERQNHNNLFCAFKKFLPELIDIIPENNGKFIEKPSKTNLIYNNQALKDFYDKLNKNNNDQLREYEPAYKIKVIDFIAQIKPLMQRFGVQTTISRAIDKVTDKRSLYEKIETIQDNLGKICLHVGELTFVIEKNTHNIKLIDLATGSNGASAKVNQRQISLGLNNIQKYIKSNYLNNRSNVDTEYSRRPKNNTTTYGSNYKKP</sequence>
<dbReference type="EMBL" id="CWJI01000014">
    <property type="protein sequence ID" value="CRY56494.1"/>
    <property type="molecule type" value="Genomic_DNA"/>
</dbReference>
<protein>
    <submittedName>
        <fullName evidence="2">Uncharacterized protein</fullName>
    </submittedName>
</protein>